<dbReference type="AlphaFoldDB" id="A0A504Z4S2"/>
<dbReference type="Proteomes" id="UP000316759">
    <property type="component" value="Unassembled WGS sequence"/>
</dbReference>
<dbReference type="EMBL" id="SUNJ01002948">
    <property type="protein sequence ID" value="TPP65597.1"/>
    <property type="molecule type" value="Genomic_DNA"/>
</dbReference>
<feature type="compositionally biased region" description="Low complexity" evidence="1">
    <location>
        <begin position="24"/>
        <end position="41"/>
    </location>
</feature>
<comment type="caution">
    <text evidence="2">The sequence shown here is derived from an EMBL/GenBank/DDBJ whole genome shotgun (WGS) entry which is preliminary data.</text>
</comment>
<evidence type="ECO:0000256" key="1">
    <source>
        <dbReference type="SAM" id="MobiDB-lite"/>
    </source>
</evidence>
<reference evidence="2 3" key="1">
    <citation type="submission" date="2019-04" db="EMBL/GenBank/DDBJ databases">
        <title>Annotation for the trematode Fasciola gigantica.</title>
        <authorList>
            <person name="Choi Y.-J."/>
        </authorList>
    </citation>
    <scope>NUCLEOTIDE SEQUENCE [LARGE SCALE GENOMIC DNA]</scope>
    <source>
        <strain evidence="2">Uganda_cow_1</strain>
    </source>
</reference>
<name>A0A504Z4S2_FASGI</name>
<organism evidence="2 3">
    <name type="scientific">Fasciola gigantica</name>
    <name type="common">Giant liver fluke</name>
    <dbReference type="NCBI Taxonomy" id="46835"/>
    <lineage>
        <taxon>Eukaryota</taxon>
        <taxon>Metazoa</taxon>
        <taxon>Spiralia</taxon>
        <taxon>Lophotrochozoa</taxon>
        <taxon>Platyhelminthes</taxon>
        <taxon>Trematoda</taxon>
        <taxon>Digenea</taxon>
        <taxon>Plagiorchiida</taxon>
        <taxon>Echinostomata</taxon>
        <taxon>Echinostomatoidea</taxon>
        <taxon>Fasciolidae</taxon>
        <taxon>Fasciola</taxon>
    </lineage>
</organism>
<feature type="region of interest" description="Disordered" evidence="1">
    <location>
        <begin position="1"/>
        <end position="69"/>
    </location>
</feature>
<gene>
    <name evidence="2" type="ORF">FGIG_11900</name>
</gene>
<evidence type="ECO:0000313" key="3">
    <source>
        <dbReference type="Proteomes" id="UP000316759"/>
    </source>
</evidence>
<keyword evidence="3" id="KW-1185">Reference proteome</keyword>
<accession>A0A504Z4S2</accession>
<proteinExistence type="predicted"/>
<evidence type="ECO:0000313" key="2">
    <source>
        <dbReference type="EMBL" id="TPP65597.1"/>
    </source>
</evidence>
<sequence>MPEVPKLNLNFSSESQSGPDFKISQSSRSTHSSSTVSWGTESSDRLWTPKVSERQETRYSTNPPWATHLPLNRRKEADNFTGKQIPSFVHEEDGSRIISDHGNTESDRICSALESDFRRRGTTENLSDKIQLDPTPRELSAVSLRQRPGLVRRITRNWKAQSNRGTAKFNVVMGSSSIYGVSLHRGLDVCPV</sequence>
<protein>
    <submittedName>
        <fullName evidence="2">Uncharacterized protein</fullName>
    </submittedName>
</protein>
<feature type="compositionally biased region" description="Polar residues" evidence="1">
    <location>
        <begin position="9"/>
        <end position="18"/>
    </location>
</feature>